<dbReference type="Proteomes" id="UP000593880">
    <property type="component" value="Chromosome"/>
</dbReference>
<dbReference type="RefSeq" id="WP_128965728.1">
    <property type="nucleotide sequence ID" value="NZ_BMHC01000003.1"/>
</dbReference>
<evidence type="ECO:0000313" key="2">
    <source>
        <dbReference type="EMBL" id="QOZ60133.1"/>
    </source>
</evidence>
<dbReference type="AlphaFoldDB" id="A0A410V5W4"/>
<proteinExistence type="predicted"/>
<name>A0A410V5W4_9BRAD</name>
<organism evidence="1 4">
    <name type="scientific">Bradyrhizobium guangdongense</name>
    <dbReference type="NCBI Taxonomy" id="1325090"/>
    <lineage>
        <taxon>Bacteria</taxon>
        <taxon>Pseudomonadati</taxon>
        <taxon>Pseudomonadota</taxon>
        <taxon>Alphaproteobacteria</taxon>
        <taxon>Hyphomicrobiales</taxon>
        <taxon>Nitrobacteraceae</taxon>
        <taxon>Bradyrhizobium</taxon>
    </lineage>
</organism>
<evidence type="ECO:0008006" key="5">
    <source>
        <dbReference type="Google" id="ProtNLM"/>
    </source>
</evidence>
<evidence type="ECO:0000313" key="4">
    <source>
        <dbReference type="Proteomes" id="UP000625079"/>
    </source>
</evidence>
<gene>
    <name evidence="1" type="ORF">GCM10010987_25760</name>
    <name evidence="2" type="ORF">XH86_16425</name>
</gene>
<keyword evidence="3" id="KW-1185">Reference proteome</keyword>
<dbReference type="OrthoDB" id="1550774at2"/>
<dbReference type="EMBL" id="CP030057">
    <property type="protein sequence ID" value="QOZ60133.1"/>
    <property type="molecule type" value="Genomic_DNA"/>
</dbReference>
<reference evidence="2 3" key="2">
    <citation type="submission" date="2018-06" db="EMBL/GenBank/DDBJ databases">
        <title>Comparative genomics of rhizobia nodulating Arachis hypogaea in China.</title>
        <authorList>
            <person name="Li Y."/>
        </authorList>
    </citation>
    <scope>NUCLEOTIDE SEQUENCE [LARGE SCALE GENOMIC DNA]</scope>
    <source>
        <strain evidence="2 3">CCBAU 51658</strain>
    </source>
</reference>
<sequence>MVYVSMTGFRPRGIVHLPRFWWRTVQSLAQARRATGIVAVQAKIIGGTYHTLTAWSDLVSMRAFVTSGAHLKAMKNFRKLGTGRIFGFPPDKVPDWDTIYELWKLHSREV</sequence>
<evidence type="ECO:0000313" key="3">
    <source>
        <dbReference type="Proteomes" id="UP000593880"/>
    </source>
</evidence>
<dbReference type="EMBL" id="BMHC01000003">
    <property type="protein sequence ID" value="GGI23710.1"/>
    <property type="molecule type" value="Genomic_DNA"/>
</dbReference>
<accession>A0A410V5W4</accession>
<evidence type="ECO:0000313" key="1">
    <source>
        <dbReference type="EMBL" id="GGI23710.1"/>
    </source>
</evidence>
<protein>
    <recommendedName>
        <fullName evidence="5">DUF3291 domain-containing protein</fullName>
    </recommendedName>
</protein>
<reference evidence="1" key="3">
    <citation type="submission" date="2022-12" db="EMBL/GenBank/DDBJ databases">
        <authorList>
            <person name="Sun Q."/>
            <person name="Zhou Y."/>
        </authorList>
    </citation>
    <scope>NUCLEOTIDE SEQUENCE</scope>
    <source>
        <strain evidence="1">CGMCC 1.15034</strain>
    </source>
</reference>
<dbReference type="Proteomes" id="UP000625079">
    <property type="component" value="Unassembled WGS sequence"/>
</dbReference>
<reference evidence="1" key="1">
    <citation type="journal article" date="2014" name="Int. J. Syst. Evol. Microbiol.">
        <title>Complete genome sequence of Corynebacterium casei LMG S-19264T (=DSM 44701T), isolated from a smear-ripened cheese.</title>
        <authorList>
            <consortium name="US DOE Joint Genome Institute (JGI-PGF)"/>
            <person name="Walter F."/>
            <person name="Albersmeier A."/>
            <person name="Kalinowski J."/>
            <person name="Ruckert C."/>
        </authorList>
    </citation>
    <scope>NUCLEOTIDE SEQUENCE</scope>
    <source>
        <strain evidence="1">CGMCC 1.15034</strain>
    </source>
</reference>